<reference evidence="1 2" key="1">
    <citation type="journal article" date="2018" name="Nat. Genet.">
        <title>The Rosa genome provides new insights in the design of modern roses.</title>
        <authorList>
            <person name="Bendahmane M."/>
        </authorList>
    </citation>
    <scope>NUCLEOTIDE SEQUENCE [LARGE SCALE GENOMIC DNA]</scope>
    <source>
        <strain evidence="2">cv. Old Blush</strain>
    </source>
</reference>
<evidence type="ECO:0000313" key="2">
    <source>
        <dbReference type="Proteomes" id="UP000238479"/>
    </source>
</evidence>
<dbReference type="Gramene" id="PRQ53616">
    <property type="protein sequence ID" value="PRQ53616"/>
    <property type="gene ID" value="RchiOBHm_Chr2g0168491"/>
</dbReference>
<gene>
    <name evidence="1" type="ORF">RchiOBHm_Chr2g0168491</name>
</gene>
<comment type="caution">
    <text evidence="1">The sequence shown here is derived from an EMBL/GenBank/DDBJ whole genome shotgun (WGS) entry which is preliminary data.</text>
</comment>
<protein>
    <submittedName>
        <fullName evidence="1">Uncharacterized protein</fullName>
    </submittedName>
</protein>
<organism evidence="1 2">
    <name type="scientific">Rosa chinensis</name>
    <name type="common">China rose</name>
    <dbReference type="NCBI Taxonomy" id="74649"/>
    <lineage>
        <taxon>Eukaryota</taxon>
        <taxon>Viridiplantae</taxon>
        <taxon>Streptophyta</taxon>
        <taxon>Embryophyta</taxon>
        <taxon>Tracheophyta</taxon>
        <taxon>Spermatophyta</taxon>
        <taxon>Magnoliopsida</taxon>
        <taxon>eudicotyledons</taxon>
        <taxon>Gunneridae</taxon>
        <taxon>Pentapetalae</taxon>
        <taxon>rosids</taxon>
        <taxon>fabids</taxon>
        <taxon>Rosales</taxon>
        <taxon>Rosaceae</taxon>
        <taxon>Rosoideae</taxon>
        <taxon>Rosoideae incertae sedis</taxon>
        <taxon>Rosa</taxon>
    </lineage>
</organism>
<accession>A0A2P6S4L8</accession>
<dbReference type="EMBL" id="PDCK01000040">
    <property type="protein sequence ID" value="PRQ53616.1"/>
    <property type="molecule type" value="Genomic_DNA"/>
</dbReference>
<evidence type="ECO:0000313" key="1">
    <source>
        <dbReference type="EMBL" id="PRQ53616.1"/>
    </source>
</evidence>
<dbReference type="Proteomes" id="UP000238479">
    <property type="component" value="Chromosome 2"/>
</dbReference>
<keyword evidence="2" id="KW-1185">Reference proteome</keyword>
<sequence>MFSSFQCLPCLSNSSELFLQHPFWIFHKAKNLKRNLYCFLVLLNPNSAKHRFFLLVLLFFARA</sequence>
<dbReference type="AlphaFoldDB" id="A0A2P6S4L8"/>
<name>A0A2P6S4L8_ROSCH</name>
<proteinExistence type="predicted"/>